<feature type="domain" description="LysM" evidence="3">
    <location>
        <begin position="49"/>
        <end position="93"/>
    </location>
</feature>
<sequence length="162" mass="17382">MLKLISFALTAFVAVNAGVTPNEADLSEAGFPIQKSYYGGGGGVVGNCVMYEVKPGDYCYKIAISNGISYQQFLAQNPGINCANLYVNQKVCLLPLTLPGWSGYNKAHPASCKTYQVQAGDVCSAIAEQSFMSVDRLVELNANMVGWNGCQELYIGQTLCLD</sequence>
<reference evidence="4 5" key="1">
    <citation type="submission" date="2016-07" db="EMBL/GenBank/DDBJ databases">
        <title>Pervasive Adenine N6-methylation of Active Genes in Fungi.</title>
        <authorList>
            <consortium name="DOE Joint Genome Institute"/>
            <person name="Mondo S.J."/>
            <person name="Dannebaum R.O."/>
            <person name="Kuo R.C."/>
            <person name="Labutti K."/>
            <person name="Haridas S."/>
            <person name="Kuo A."/>
            <person name="Salamov A."/>
            <person name="Ahrendt S.R."/>
            <person name="Lipzen A."/>
            <person name="Sullivan W."/>
            <person name="Andreopoulos W.B."/>
            <person name="Clum A."/>
            <person name="Lindquist E."/>
            <person name="Daum C."/>
            <person name="Ramamoorthy G.K."/>
            <person name="Gryganskyi A."/>
            <person name="Culley D."/>
            <person name="Magnuson J.K."/>
            <person name="James T.Y."/>
            <person name="O'Malley M.A."/>
            <person name="Stajich J.E."/>
            <person name="Spatafora J.W."/>
            <person name="Visel A."/>
            <person name="Grigoriev I.V."/>
        </authorList>
    </citation>
    <scope>NUCLEOTIDE SEQUENCE [LARGE SCALE GENOMIC DNA]</scope>
    <source>
        <strain evidence="4 5">ATCC 12442</strain>
    </source>
</reference>
<dbReference type="STRING" id="61395.A0A1Y1W1E1"/>
<dbReference type="SUPFAM" id="SSF54106">
    <property type="entry name" value="LysM domain"/>
    <property type="match status" value="2"/>
</dbReference>
<dbReference type="Gene3D" id="3.10.350.10">
    <property type="entry name" value="LysM domain"/>
    <property type="match status" value="2"/>
</dbReference>
<dbReference type="RefSeq" id="XP_040741243.1">
    <property type="nucleotide sequence ID" value="XM_040888409.1"/>
</dbReference>
<keyword evidence="5" id="KW-1185">Reference proteome</keyword>
<dbReference type="InterPro" id="IPR053214">
    <property type="entry name" value="LysM12-like"/>
</dbReference>
<feature type="chain" id="PRO_5012553410" description="LysM domain-containing protein" evidence="2">
    <location>
        <begin position="18"/>
        <end position="162"/>
    </location>
</feature>
<evidence type="ECO:0000256" key="1">
    <source>
        <dbReference type="ARBA" id="ARBA00022669"/>
    </source>
</evidence>
<comment type="caution">
    <text evidence="4">The sequence shown here is derived from an EMBL/GenBank/DDBJ whole genome shotgun (WGS) entry which is preliminary data.</text>
</comment>
<evidence type="ECO:0000259" key="3">
    <source>
        <dbReference type="PROSITE" id="PS51782"/>
    </source>
</evidence>
<dbReference type="PROSITE" id="PS51782">
    <property type="entry name" value="LYSM"/>
    <property type="match status" value="2"/>
</dbReference>
<organism evidence="4 5">
    <name type="scientific">Linderina pennispora</name>
    <dbReference type="NCBI Taxonomy" id="61395"/>
    <lineage>
        <taxon>Eukaryota</taxon>
        <taxon>Fungi</taxon>
        <taxon>Fungi incertae sedis</taxon>
        <taxon>Zoopagomycota</taxon>
        <taxon>Kickxellomycotina</taxon>
        <taxon>Kickxellomycetes</taxon>
        <taxon>Kickxellales</taxon>
        <taxon>Kickxellaceae</taxon>
        <taxon>Linderina</taxon>
    </lineage>
</organism>
<name>A0A1Y1W1E1_9FUNG</name>
<dbReference type="SMART" id="SM00257">
    <property type="entry name" value="LysM"/>
    <property type="match status" value="2"/>
</dbReference>
<keyword evidence="2" id="KW-0732">Signal</keyword>
<dbReference type="GeneID" id="63805057"/>
<gene>
    <name evidence="4" type="ORF">DL89DRAFT_269739</name>
</gene>
<dbReference type="EMBL" id="MCFD01000013">
    <property type="protein sequence ID" value="ORX67321.1"/>
    <property type="molecule type" value="Genomic_DNA"/>
</dbReference>
<keyword evidence="1" id="KW-0147">Chitin-binding</keyword>
<dbReference type="InterPro" id="IPR018392">
    <property type="entry name" value="LysM"/>
</dbReference>
<dbReference type="Proteomes" id="UP000193922">
    <property type="component" value="Unassembled WGS sequence"/>
</dbReference>
<evidence type="ECO:0000313" key="5">
    <source>
        <dbReference type="Proteomes" id="UP000193922"/>
    </source>
</evidence>
<accession>A0A1Y1W1E1</accession>
<dbReference type="PANTHER" id="PTHR47700">
    <property type="entry name" value="V CHITINASE, PUTATIVE (AFU_ORTHOLOGUE AFUA_6G13720)-RELATED"/>
    <property type="match status" value="1"/>
</dbReference>
<dbReference type="CDD" id="cd00118">
    <property type="entry name" value="LysM"/>
    <property type="match status" value="2"/>
</dbReference>
<protein>
    <recommendedName>
        <fullName evidence="3">LysM domain-containing protein</fullName>
    </recommendedName>
</protein>
<dbReference type="PANTHER" id="PTHR47700:SF2">
    <property type="entry name" value="CHITINASE"/>
    <property type="match status" value="1"/>
</dbReference>
<dbReference type="Pfam" id="PF01476">
    <property type="entry name" value="LysM"/>
    <property type="match status" value="2"/>
</dbReference>
<evidence type="ECO:0000256" key="2">
    <source>
        <dbReference type="SAM" id="SignalP"/>
    </source>
</evidence>
<proteinExistence type="predicted"/>
<feature type="signal peptide" evidence="2">
    <location>
        <begin position="1"/>
        <end position="17"/>
    </location>
</feature>
<dbReference type="AlphaFoldDB" id="A0A1Y1W1E1"/>
<evidence type="ECO:0000313" key="4">
    <source>
        <dbReference type="EMBL" id="ORX67321.1"/>
    </source>
</evidence>
<feature type="domain" description="LysM" evidence="3">
    <location>
        <begin position="113"/>
        <end position="161"/>
    </location>
</feature>
<dbReference type="InterPro" id="IPR036779">
    <property type="entry name" value="LysM_dom_sf"/>
</dbReference>
<dbReference type="OrthoDB" id="2281372at2759"/>